<dbReference type="GeneID" id="103522558"/>
<dbReference type="GO" id="GO:0016020">
    <property type="term" value="C:membrane"/>
    <property type="evidence" value="ECO:0007669"/>
    <property type="project" value="TreeGrafter"/>
</dbReference>
<dbReference type="AlphaFoldDB" id="A0A1S3DPR2"/>
<dbReference type="STRING" id="121845.A0A1S3DPR2"/>
<dbReference type="GO" id="GO:0005794">
    <property type="term" value="C:Golgi apparatus"/>
    <property type="evidence" value="ECO:0007669"/>
    <property type="project" value="TreeGrafter"/>
</dbReference>
<dbReference type="GO" id="GO:0042147">
    <property type="term" value="P:retrograde transport, endosome to Golgi"/>
    <property type="evidence" value="ECO:0007669"/>
    <property type="project" value="TreeGrafter"/>
</dbReference>
<dbReference type="PANTHER" id="PTHR21663">
    <property type="entry name" value="HYPOTHETICAL HEAT DOMAIN-CONTAINING"/>
    <property type="match status" value="1"/>
</dbReference>
<reference evidence="2 3" key="1">
    <citation type="submission" date="2023-09" db="UniProtKB">
        <authorList>
            <consortium name="RefSeq"/>
        </authorList>
    </citation>
    <scope>IDENTIFICATION</scope>
</reference>
<dbReference type="RefSeq" id="XP_008485881.1">
    <property type="nucleotide sequence ID" value="XM_008487659.3"/>
</dbReference>
<dbReference type="GO" id="GO:0005829">
    <property type="term" value="C:cytosol"/>
    <property type="evidence" value="ECO:0007669"/>
    <property type="project" value="GOC"/>
</dbReference>
<dbReference type="GeneID" id="103522557"/>
<dbReference type="GO" id="GO:0008104">
    <property type="term" value="P:intracellular protein localization"/>
    <property type="evidence" value="ECO:0007669"/>
    <property type="project" value="TreeGrafter"/>
</dbReference>
<accession>A0A1S3DPR2</accession>
<dbReference type="KEGG" id="dci:103522558"/>
<dbReference type="GO" id="GO:0006897">
    <property type="term" value="P:endocytosis"/>
    <property type="evidence" value="ECO:0007669"/>
    <property type="project" value="TreeGrafter"/>
</dbReference>
<dbReference type="RefSeq" id="XP_008485882.1">
    <property type="nucleotide sequence ID" value="XM_008487660.2"/>
</dbReference>
<proteinExistence type="predicted"/>
<dbReference type="InterPro" id="IPR040108">
    <property type="entry name" value="Laa1/Sip1/HEATR5"/>
</dbReference>
<evidence type="ECO:0000313" key="2">
    <source>
        <dbReference type="RefSeq" id="XP_008485881.1"/>
    </source>
</evidence>
<gene>
    <name evidence="3" type="primary">LOC103522558</name>
    <name evidence="2" type="synonym">LOC103522557</name>
</gene>
<evidence type="ECO:0000313" key="3">
    <source>
        <dbReference type="RefSeq" id="XP_008485882.1"/>
    </source>
</evidence>
<dbReference type="OMA" id="HEININQ"/>
<name>A0A1S3DPR2_DIACI</name>
<organism evidence="3">
    <name type="scientific">Diaphorina citri</name>
    <name type="common">Asian citrus psyllid</name>
    <dbReference type="NCBI Taxonomy" id="121845"/>
    <lineage>
        <taxon>Eukaryota</taxon>
        <taxon>Metazoa</taxon>
        <taxon>Ecdysozoa</taxon>
        <taxon>Arthropoda</taxon>
        <taxon>Hexapoda</taxon>
        <taxon>Insecta</taxon>
        <taxon>Pterygota</taxon>
        <taxon>Neoptera</taxon>
        <taxon>Paraneoptera</taxon>
        <taxon>Hemiptera</taxon>
        <taxon>Sternorrhyncha</taxon>
        <taxon>Psylloidea</taxon>
        <taxon>Psyllidae</taxon>
        <taxon>Diaphorininae</taxon>
        <taxon>Diaphorina</taxon>
    </lineage>
</organism>
<protein>
    <submittedName>
        <fullName evidence="2 3">HEAT repeat-containing protein 5B-like</fullName>
    </submittedName>
</protein>
<dbReference type="PaxDb" id="121845-A0A1S3DPR2"/>
<dbReference type="GO" id="GO:0030139">
    <property type="term" value="C:endocytic vesicle"/>
    <property type="evidence" value="ECO:0007669"/>
    <property type="project" value="TreeGrafter"/>
</dbReference>
<dbReference type="Proteomes" id="UP000079169">
    <property type="component" value="Unplaced"/>
</dbReference>
<keyword evidence="1" id="KW-1185">Reference proteome</keyword>
<dbReference type="KEGG" id="dci:103522557"/>
<sequence>MLSILVPILIKFLADRTESSYVNKHLRSLHDQSIQILMKIGPLYPQEFKSLMSESPDLRLKLEAAIKSNNVTNQRKEVNRTATNVITTATPTIKLKTNFGNFN</sequence>
<dbReference type="PANTHER" id="PTHR21663:SF0">
    <property type="entry name" value="HEAT REPEAT-CONTAINING PROTEIN 5B"/>
    <property type="match status" value="1"/>
</dbReference>
<evidence type="ECO:0000313" key="1">
    <source>
        <dbReference type="Proteomes" id="UP000079169"/>
    </source>
</evidence>